<evidence type="ECO:0000313" key="1">
    <source>
        <dbReference type="EMBL" id="KKK57326.1"/>
    </source>
</evidence>
<dbReference type="AlphaFoldDB" id="A0A0F8ZB83"/>
<dbReference type="Gene3D" id="2.60.120.200">
    <property type="match status" value="1"/>
</dbReference>
<feature type="non-terminal residue" evidence="1">
    <location>
        <position position="331"/>
    </location>
</feature>
<evidence type="ECO:0008006" key="2">
    <source>
        <dbReference type="Google" id="ProtNLM"/>
    </source>
</evidence>
<protein>
    <recommendedName>
        <fullName evidence="2">LamG-like jellyroll fold domain-containing protein</fullName>
    </recommendedName>
</protein>
<reference evidence="1" key="1">
    <citation type="journal article" date="2015" name="Nature">
        <title>Complex archaea that bridge the gap between prokaryotes and eukaryotes.</title>
        <authorList>
            <person name="Spang A."/>
            <person name="Saw J.H."/>
            <person name="Jorgensen S.L."/>
            <person name="Zaremba-Niedzwiedzka K."/>
            <person name="Martijn J."/>
            <person name="Lind A.E."/>
            <person name="van Eijk R."/>
            <person name="Schleper C."/>
            <person name="Guy L."/>
            <person name="Ettema T.J."/>
        </authorList>
    </citation>
    <scope>NUCLEOTIDE SEQUENCE</scope>
</reference>
<sequence length="331" mass="34228">MARDFTKNTANYGRFPTLGALSAELHGAGVLSVAAWVYIDTYTASTASVNDILDIFLEDTGLGFLLYFDTSGANSVLKWGGRSQISDGFQSLSGTANVSTGAWHHVGVVQDIAGDAIRLYLGGSGDNNGAVTFGSATWVDSNDQVVRDIVSGNADPPTATSRQMDGRIAELAIWKGDIGVSGFKALAAGERPSKILIASLLRDVTMLGINDPEPDYTGALEGVDLIGTVSRIDHAPVTPPFGFDDDLIMVPAAVGPTIIGLATETSSALSITPLKTRAIGLSSETDSAFSIARLKALTLGLPTEADTAFGITSGVEVSVGLASETDSALAL</sequence>
<proteinExistence type="predicted"/>
<dbReference type="InterPro" id="IPR013320">
    <property type="entry name" value="ConA-like_dom_sf"/>
</dbReference>
<dbReference type="Pfam" id="PF13385">
    <property type="entry name" value="Laminin_G_3"/>
    <property type="match status" value="1"/>
</dbReference>
<organism evidence="1">
    <name type="scientific">marine sediment metagenome</name>
    <dbReference type="NCBI Taxonomy" id="412755"/>
    <lineage>
        <taxon>unclassified sequences</taxon>
        <taxon>metagenomes</taxon>
        <taxon>ecological metagenomes</taxon>
    </lineage>
</organism>
<dbReference type="EMBL" id="LAZR01064540">
    <property type="protein sequence ID" value="KKK57326.1"/>
    <property type="molecule type" value="Genomic_DNA"/>
</dbReference>
<comment type="caution">
    <text evidence="1">The sequence shown here is derived from an EMBL/GenBank/DDBJ whole genome shotgun (WGS) entry which is preliminary data.</text>
</comment>
<dbReference type="SUPFAM" id="SSF49899">
    <property type="entry name" value="Concanavalin A-like lectins/glucanases"/>
    <property type="match status" value="1"/>
</dbReference>
<accession>A0A0F8ZB83</accession>
<gene>
    <name evidence="1" type="ORF">LCGC14_3055600</name>
</gene>
<name>A0A0F8ZB83_9ZZZZ</name>